<feature type="domain" description="Acyltransferase 3" evidence="2">
    <location>
        <begin position="7"/>
        <end position="95"/>
    </location>
</feature>
<evidence type="ECO:0000259" key="2">
    <source>
        <dbReference type="Pfam" id="PF01757"/>
    </source>
</evidence>
<dbReference type="InterPro" id="IPR050879">
    <property type="entry name" value="Acyltransferase_3"/>
</dbReference>
<protein>
    <submittedName>
        <fullName evidence="3">Membrane protein containing Acyltransferase 3 domain protein</fullName>
        <ecNumber evidence="3">2.-.-.-</ecNumber>
    </submittedName>
</protein>
<gene>
    <name evidence="3" type="ORF">B1B_11674</name>
</gene>
<dbReference type="EC" id="2.-.-.-" evidence="3"/>
<dbReference type="GO" id="GO:0009103">
    <property type="term" value="P:lipopolysaccharide biosynthetic process"/>
    <property type="evidence" value="ECO:0007669"/>
    <property type="project" value="TreeGrafter"/>
</dbReference>
<dbReference type="PANTHER" id="PTHR23028">
    <property type="entry name" value="ACETYLTRANSFERASE"/>
    <property type="match status" value="1"/>
</dbReference>
<dbReference type="PANTHER" id="PTHR23028:SF53">
    <property type="entry name" value="ACYL_TRANSF_3 DOMAIN-CONTAINING PROTEIN"/>
    <property type="match status" value="1"/>
</dbReference>
<keyword evidence="3" id="KW-0012">Acyltransferase</keyword>
<proteinExistence type="predicted"/>
<keyword evidence="1" id="KW-0472">Membrane</keyword>
<dbReference type="GO" id="GO:0016747">
    <property type="term" value="F:acyltransferase activity, transferring groups other than amino-acyl groups"/>
    <property type="evidence" value="ECO:0007669"/>
    <property type="project" value="InterPro"/>
</dbReference>
<comment type="caution">
    <text evidence="3">The sequence shown here is derived from an EMBL/GenBank/DDBJ whole genome shotgun (WGS) entry which is preliminary data.</text>
</comment>
<keyword evidence="3" id="KW-0808">Transferase</keyword>
<feature type="transmembrane region" description="Helical" evidence="1">
    <location>
        <begin position="74"/>
        <end position="92"/>
    </location>
</feature>
<evidence type="ECO:0000313" key="3">
    <source>
        <dbReference type="EMBL" id="EQD49363.1"/>
    </source>
</evidence>
<keyword evidence="1" id="KW-1133">Transmembrane helix</keyword>
<dbReference type="EMBL" id="AUZY01007610">
    <property type="protein sequence ID" value="EQD49363.1"/>
    <property type="molecule type" value="Genomic_DNA"/>
</dbReference>
<dbReference type="GO" id="GO:0016020">
    <property type="term" value="C:membrane"/>
    <property type="evidence" value="ECO:0007669"/>
    <property type="project" value="TreeGrafter"/>
</dbReference>
<feature type="transmembrane region" description="Helical" evidence="1">
    <location>
        <begin position="33"/>
        <end position="53"/>
    </location>
</feature>
<name>T0ZXS6_9ZZZZ</name>
<keyword evidence="1" id="KW-0812">Transmembrane</keyword>
<organism evidence="3">
    <name type="scientific">mine drainage metagenome</name>
    <dbReference type="NCBI Taxonomy" id="410659"/>
    <lineage>
        <taxon>unclassified sequences</taxon>
        <taxon>metagenomes</taxon>
        <taxon>ecological metagenomes</taxon>
    </lineage>
</organism>
<feature type="non-terminal residue" evidence="3">
    <location>
        <position position="1"/>
    </location>
</feature>
<reference evidence="3" key="1">
    <citation type="submission" date="2013-08" db="EMBL/GenBank/DDBJ databases">
        <authorList>
            <person name="Mendez C."/>
            <person name="Richter M."/>
            <person name="Ferrer M."/>
            <person name="Sanchez J."/>
        </authorList>
    </citation>
    <scope>NUCLEOTIDE SEQUENCE</scope>
</reference>
<evidence type="ECO:0000256" key="1">
    <source>
        <dbReference type="SAM" id="Phobius"/>
    </source>
</evidence>
<reference evidence="3" key="2">
    <citation type="journal article" date="2014" name="ISME J.">
        <title>Microbial stratification in low pH oxic and suboxic macroscopic growths along an acid mine drainage.</title>
        <authorList>
            <person name="Mendez-Garcia C."/>
            <person name="Mesa V."/>
            <person name="Sprenger R.R."/>
            <person name="Richter M."/>
            <person name="Diez M.S."/>
            <person name="Solano J."/>
            <person name="Bargiela R."/>
            <person name="Golyshina O.V."/>
            <person name="Manteca A."/>
            <person name="Ramos J.L."/>
            <person name="Gallego J.R."/>
            <person name="Llorente I."/>
            <person name="Martins Dos Santos V.A."/>
            <person name="Jensen O.N."/>
            <person name="Pelaez A.I."/>
            <person name="Sanchez J."/>
            <person name="Ferrer M."/>
        </authorList>
    </citation>
    <scope>NUCLEOTIDE SEQUENCE</scope>
</reference>
<dbReference type="Pfam" id="PF01757">
    <property type="entry name" value="Acyl_transf_3"/>
    <property type="match status" value="1"/>
</dbReference>
<sequence>DPGQYLPALDGLRALAVSGVLAYHLGFGWASGGYLGVDLFFVLSGFLITSLLLEEWVTTARIKLPAFWARWARRLLPALFLLLAAIALFVVLEGRVGPPGSTGVHRGPPGLPA</sequence>
<accession>T0ZXS6</accession>
<dbReference type="AlphaFoldDB" id="T0ZXS6"/>
<dbReference type="InterPro" id="IPR002656">
    <property type="entry name" value="Acyl_transf_3_dom"/>
</dbReference>